<gene>
    <name evidence="1" type="ORF">DUE52_10700</name>
</gene>
<proteinExistence type="predicted"/>
<sequence length="190" mass="21185">MKRRQAILGITLLGAGSVAFSGFKWISWYKKPDLVYIHSQKKLLAALAETIIPATDTPGAIDAGVPNFILKMVLENTLKVSQNRFIEGLKAVDPYSISRFGKSYIKCSRKEQNEVMRHFEKDGKPFEGIPGKVERKLIGNSFFTTLKEYTCVGYYTSMTGATQGLAYVFTPGHYTGCIPLFAGQKSWAIR</sequence>
<evidence type="ECO:0000313" key="2">
    <source>
        <dbReference type="Proteomes" id="UP000253383"/>
    </source>
</evidence>
<dbReference type="InterPro" id="IPR027056">
    <property type="entry name" value="Gluconate_2DH_su3"/>
</dbReference>
<reference evidence="1 2" key="1">
    <citation type="submission" date="2018-07" db="EMBL/GenBank/DDBJ databases">
        <title>Genome analysis of Larkinella rosea.</title>
        <authorList>
            <person name="Zhou Z."/>
            <person name="Wang G."/>
        </authorList>
    </citation>
    <scope>NUCLEOTIDE SEQUENCE [LARGE SCALE GENOMIC DNA]</scope>
    <source>
        <strain evidence="2">zzj9</strain>
    </source>
</reference>
<dbReference type="EMBL" id="QOWE01000007">
    <property type="protein sequence ID" value="RCR69800.1"/>
    <property type="molecule type" value="Genomic_DNA"/>
</dbReference>
<protein>
    <submittedName>
        <fullName evidence="1">Gluconate 2-dehydrogenase subunit 3 family protein</fullName>
    </submittedName>
</protein>
<keyword evidence="2" id="KW-1185">Reference proteome</keyword>
<accession>A0A368JQ55</accession>
<dbReference type="Pfam" id="PF13618">
    <property type="entry name" value="Gluconate_2-dh3"/>
    <property type="match status" value="1"/>
</dbReference>
<name>A0A368JQ55_9BACT</name>
<dbReference type="AlphaFoldDB" id="A0A368JQ55"/>
<evidence type="ECO:0000313" key="1">
    <source>
        <dbReference type="EMBL" id="RCR69800.1"/>
    </source>
</evidence>
<comment type="caution">
    <text evidence="1">The sequence shown here is derived from an EMBL/GenBank/DDBJ whole genome shotgun (WGS) entry which is preliminary data.</text>
</comment>
<dbReference type="OrthoDB" id="6385145at2"/>
<organism evidence="1 2">
    <name type="scientific">Larkinella punicea</name>
    <dbReference type="NCBI Taxonomy" id="2315727"/>
    <lineage>
        <taxon>Bacteria</taxon>
        <taxon>Pseudomonadati</taxon>
        <taxon>Bacteroidota</taxon>
        <taxon>Cytophagia</taxon>
        <taxon>Cytophagales</taxon>
        <taxon>Spirosomataceae</taxon>
        <taxon>Larkinella</taxon>
    </lineage>
</organism>
<dbReference type="RefSeq" id="WP_114405994.1">
    <property type="nucleotide sequence ID" value="NZ_QOWE01000007.1"/>
</dbReference>
<dbReference type="Proteomes" id="UP000253383">
    <property type="component" value="Unassembled WGS sequence"/>
</dbReference>